<keyword evidence="10" id="KW-1185">Reference proteome</keyword>
<feature type="transmembrane region" description="Helical" evidence="8">
    <location>
        <begin position="244"/>
        <end position="270"/>
    </location>
</feature>
<name>A0A919UZ55_9ACTN</name>
<dbReference type="Proteomes" id="UP000655287">
    <property type="component" value="Unassembled WGS sequence"/>
</dbReference>
<dbReference type="AlphaFoldDB" id="A0A919UZ55"/>
<gene>
    <name evidence="9" type="ORF">Sru01_08940</name>
</gene>
<feature type="transmembrane region" description="Helical" evidence="8">
    <location>
        <begin position="352"/>
        <end position="378"/>
    </location>
</feature>
<feature type="transmembrane region" description="Helical" evidence="8">
    <location>
        <begin position="130"/>
        <end position="159"/>
    </location>
</feature>
<evidence type="ECO:0000313" key="9">
    <source>
        <dbReference type="EMBL" id="GII75912.1"/>
    </source>
</evidence>
<dbReference type="EMBL" id="BOOU01000013">
    <property type="protein sequence ID" value="GII75912.1"/>
    <property type="molecule type" value="Genomic_DNA"/>
</dbReference>
<evidence type="ECO:0000256" key="8">
    <source>
        <dbReference type="SAM" id="Phobius"/>
    </source>
</evidence>
<dbReference type="GO" id="GO:0046961">
    <property type="term" value="F:proton-transporting ATPase activity, rotational mechanism"/>
    <property type="evidence" value="ECO:0007669"/>
    <property type="project" value="InterPro"/>
</dbReference>
<keyword evidence="3" id="KW-0813">Transport</keyword>
<reference evidence="9" key="1">
    <citation type="submission" date="2021-01" db="EMBL/GenBank/DDBJ databases">
        <title>Whole genome shotgun sequence of Sphaerisporangium rufum NBRC 109079.</title>
        <authorList>
            <person name="Komaki H."/>
            <person name="Tamura T."/>
        </authorList>
    </citation>
    <scope>NUCLEOTIDE SEQUENCE</scope>
    <source>
        <strain evidence="9">NBRC 109079</strain>
    </source>
</reference>
<feature type="transmembrane region" description="Helical" evidence="8">
    <location>
        <begin position="210"/>
        <end position="232"/>
    </location>
</feature>
<dbReference type="GO" id="GO:0033179">
    <property type="term" value="C:proton-transporting V-type ATPase, V0 domain"/>
    <property type="evidence" value="ECO:0007669"/>
    <property type="project" value="InterPro"/>
</dbReference>
<evidence type="ECO:0000256" key="5">
    <source>
        <dbReference type="ARBA" id="ARBA00022989"/>
    </source>
</evidence>
<dbReference type="Pfam" id="PF01496">
    <property type="entry name" value="V_ATPase_I"/>
    <property type="match status" value="1"/>
</dbReference>
<comment type="subcellular location">
    <subcellularLocation>
        <location evidence="1">Membrane</location>
        <topology evidence="1">Multi-pass membrane protein</topology>
    </subcellularLocation>
</comment>
<dbReference type="PANTHER" id="PTHR11629:SF63">
    <property type="entry name" value="V-TYPE PROTON ATPASE SUBUNIT A"/>
    <property type="match status" value="1"/>
</dbReference>
<evidence type="ECO:0000256" key="6">
    <source>
        <dbReference type="ARBA" id="ARBA00023065"/>
    </source>
</evidence>
<evidence type="ECO:0000256" key="3">
    <source>
        <dbReference type="ARBA" id="ARBA00022448"/>
    </source>
</evidence>
<keyword evidence="4 8" id="KW-0812">Transmembrane</keyword>
<dbReference type="GO" id="GO:0051117">
    <property type="term" value="F:ATPase binding"/>
    <property type="evidence" value="ECO:0007669"/>
    <property type="project" value="TreeGrafter"/>
</dbReference>
<comment type="caution">
    <text evidence="9">The sequence shown here is derived from an EMBL/GenBank/DDBJ whole genome shotgun (WGS) entry which is preliminary data.</text>
</comment>
<evidence type="ECO:0000256" key="7">
    <source>
        <dbReference type="ARBA" id="ARBA00023136"/>
    </source>
</evidence>
<dbReference type="GO" id="GO:0016471">
    <property type="term" value="C:vacuolar proton-transporting V-type ATPase complex"/>
    <property type="evidence" value="ECO:0007669"/>
    <property type="project" value="TreeGrafter"/>
</dbReference>
<keyword evidence="7 8" id="KW-0472">Membrane</keyword>
<evidence type="ECO:0000256" key="1">
    <source>
        <dbReference type="ARBA" id="ARBA00004141"/>
    </source>
</evidence>
<organism evidence="9 10">
    <name type="scientific">Sphaerisporangium rufum</name>
    <dbReference type="NCBI Taxonomy" id="1381558"/>
    <lineage>
        <taxon>Bacteria</taxon>
        <taxon>Bacillati</taxon>
        <taxon>Actinomycetota</taxon>
        <taxon>Actinomycetes</taxon>
        <taxon>Streptosporangiales</taxon>
        <taxon>Streptosporangiaceae</taxon>
        <taxon>Sphaerisporangium</taxon>
    </lineage>
</organism>
<evidence type="ECO:0008006" key="11">
    <source>
        <dbReference type="Google" id="ProtNLM"/>
    </source>
</evidence>
<feature type="transmembrane region" description="Helical" evidence="8">
    <location>
        <begin position="276"/>
        <end position="296"/>
    </location>
</feature>
<keyword evidence="5 8" id="KW-1133">Transmembrane helix</keyword>
<dbReference type="GO" id="GO:0007035">
    <property type="term" value="P:vacuolar acidification"/>
    <property type="evidence" value="ECO:0007669"/>
    <property type="project" value="TreeGrafter"/>
</dbReference>
<dbReference type="RefSeq" id="WP_203982556.1">
    <property type="nucleotide sequence ID" value="NZ_BOOU01000013.1"/>
</dbReference>
<evidence type="ECO:0000313" key="10">
    <source>
        <dbReference type="Proteomes" id="UP000655287"/>
    </source>
</evidence>
<evidence type="ECO:0000256" key="2">
    <source>
        <dbReference type="ARBA" id="ARBA00009904"/>
    </source>
</evidence>
<protein>
    <recommendedName>
        <fullName evidence="11">V-type ATP synthase subunit I</fullName>
    </recommendedName>
</protein>
<evidence type="ECO:0000256" key="4">
    <source>
        <dbReference type="ARBA" id="ARBA00022692"/>
    </source>
</evidence>
<dbReference type="InterPro" id="IPR002490">
    <property type="entry name" value="V-ATPase_116kDa_su"/>
</dbReference>
<dbReference type="PANTHER" id="PTHR11629">
    <property type="entry name" value="VACUOLAR PROTON ATPASES"/>
    <property type="match status" value="1"/>
</dbReference>
<proteinExistence type="inferred from homology"/>
<sequence length="406" mass="41132">MSRREALAPVRMRRIALAAPQDAIGAVLALAAGAGRVDMDGVTGVEECAGRALTRDGVAAVAGWTPAREVEALARALAPAGGAVVPLPRPPGLQAPTLLRGQGLRGSARPLVEMYGTVPYADVDPVPAAAVAYVLMFGMMFGDAGHGLLLLAAAVSLRAGRPARLARWRGGWPFVAGAGLASVLFGLLYGEFFGPTGVLPVLWLAPMAHPVALLLAGLSAGTVLLGGAYLLGAVNRWREGGPPLALYSPAGIAGGLAFAGLGLAAAGWYLGRGWPAAAGAAMAAAGLALAFAGFLAEGGGVTQAAVRSFDVVVRIGANVASFARLAAFGLTHAAVGGIVWRAARGLWPAAPAVAVLVFIAGNLLAFTLAALVAAVQALRLEYYELFSRIFLAEGRPFRPLHVPPAG</sequence>
<feature type="transmembrane region" description="Helical" evidence="8">
    <location>
        <begin position="317"/>
        <end position="340"/>
    </location>
</feature>
<accession>A0A919UZ55</accession>
<keyword evidence="6" id="KW-0406">Ion transport</keyword>
<comment type="similarity">
    <text evidence="2">Belongs to the V-ATPase 116 kDa subunit family.</text>
</comment>
<feature type="transmembrane region" description="Helical" evidence="8">
    <location>
        <begin position="171"/>
        <end position="190"/>
    </location>
</feature>